<feature type="signal peptide" evidence="2">
    <location>
        <begin position="1"/>
        <end position="22"/>
    </location>
</feature>
<name>A0A2S6I0Z5_9BACT</name>
<feature type="region of interest" description="Disordered" evidence="1">
    <location>
        <begin position="528"/>
        <end position="549"/>
    </location>
</feature>
<dbReference type="SUPFAM" id="SSF51556">
    <property type="entry name" value="Metallo-dependent hydrolases"/>
    <property type="match status" value="2"/>
</dbReference>
<dbReference type="PANTHER" id="PTHR43135">
    <property type="entry name" value="ALPHA-D-RIBOSE 1-METHYLPHOSPHONATE 5-TRIPHOSPHATE DIPHOSPHATASE"/>
    <property type="match status" value="1"/>
</dbReference>
<dbReference type="GO" id="GO:0016810">
    <property type="term" value="F:hydrolase activity, acting on carbon-nitrogen (but not peptide) bonds"/>
    <property type="evidence" value="ECO:0007669"/>
    <property type="project" value="InterPro"/>
</dbReference>
<dbReference type="EMBL" id="PTJC01000007">
    <property type="protein sequence ID" value="PPK84632.1"/>
    <property type="molecule type" value="Genomic_DNA"/>
</dbReference>
<comment type="caution">
    <text evidence="4">The sequence shown here is derived from an EMBL/GenBank/DDBJ whole genome shotgun (WGS) entry which is preliminary data.</text>
</comment>
<sequence length="995" mass="109252">MTQRLRPALVLASLLFSIALSAQTTFPYNGVYDQADRYYALTGATVHVNPERTVDNATLVIRDGRVESVTAGGQVPRGAVEVNAEGKHIYPSFVEVYGNYGMPETERNRRSRSDGPQMESETDGAYSWNQALRPETDAAALFTIDAKAAKALREAGFGTVSTHHHDGISRGSAAVVTLAESSDNEVLLARDVAHHLSFDKGSSGQDYPNSRMGAMALLRQTYLDADWYGAGDRAETNLSIEAWRKLQDMPQIFEVEDWQNALRADKVGDEFGVQYVIRGGGDEYQRPEALKASGATFILPLTFPDAYDVTDPFAADMVSLAQLRHWERAPGNMAAVAEAGIPFVITADGLEKPTDLHEAMRKAIKAGADERTVMAALTTGPAELLGIADRVGALEQGMLANFIVTDKNPFTEKATIYQNWVQGYPFELKPLEATDLADAYDITVGDERFVGEVSGDPGSRKMKLTTEGDSSKTDVTFSESGDVLTLRFKPEGESGYYRITATPDGEGYSGTGRDAGGRIVNFRATPRAAAAGSSAASEEEDEETEEDKDYVSRLTYPNIAYGLPSMPEAETVLFRNATVWTNEEEGILEEADVLIQGGKIAGVGQGLSDRGATVIDATGMHLTSGVIDEHSHIALSSVNEGTQSSTAEVRMADVVDAVDENIYRQLAGGVTVSQLLHGSANPIGGQSALVKLRWGATPDEMLFEGADPFIKFALGENVKQSNWGDANRVRYPQTRMGVEQIFENYFSRAREYGRAIDAGEDVRRDLELEALLQILNDERFITCHSYQQGEINMLMELAERHDFRVNTFTHILEGYKVADKMAEHGAAGSTFSDWWAYKYEVNEAIPYNGALMYEQDVVTAFNSDDAEMARRLNQEAGKAVLFGGVPEEEAWKFVTLNPAKMLHIDDRVGSIKVGKDADLVLWNDHPMSIYARAERTFVDGREFFNREENETRREALMAERNDLIQASLDAKNAGGKTQPPRGNSRRLLHCDSLNH</sequence>
<dbReference type="InterPro" id="IPR051781">
    <property type="entry name" value="Metallo-dep_Hydrolase"/>
</dbReference>
<dbReference type="Gene3D" id="3.20.20.140">
    <property type="entry name" value="Metal-dependent hydrolases"/>
    <property type="match status" value="2"/>
</dbReference>
<dbReference type="InterPro" id="IPR032466">
    <property type="entry name" value="Metal_Hydrolase"/>
</dbReference>
<organism evidence="4 5">
    <name type="scientific">Neolewinella xylanilytica</name>
    <dbReference type="NCBI Taxonomy" id="1514080"/>
    <lineage>
        <taxon>Bacteria</taxon>
        <taxon>Pseudomonadati</taxon>
        <taxon>Bacteroidota</taxon>
        <taxon>Saprospiria</taxon>
        <taxon>Saprospirales</taxon>
        <taxon>Lewinellaceae</taxon>
        <taxon>Neolewinella</taxon>
    </lineage>
</organism>
<dbReference type="OrthoDB" id="9802793at2"/>
<dbReference type="AlphaFoldDB" id="A0A2S6I0Z5"/>
<gene>
    <name evidence="4" type="ORF">CLV84_3794</name>
</gene>
<dbReference type="Pfam" id="PF01979">
    <property type="entry name" value="Amidohydro_1"/>
    <property type="match status" value="2"/>
</dbReference>
<feature type="compositionally biased region" description="Basic and acidic residues" evidence="1">
    <location>
        <begin position="104"/>
        <end position="113"/>
    </location>
</feature>
<accession>A0A2S6I0Z5</accession>
<feature type="domain" description="Amidohydrolase-related" evidence="3">
    <location>
        <begin position="335"/>
        <end position="416"/>
    </location>
</feature>
<keyword evidence="5" id="KW-1185">Reference proteome</keyword>
<keyword evidence="2" id="KW-0732">Signal</keyword>
<evidence type="ECO:0000256" key="2">
    <source>
        <dbReference type="SAM" id="SignalP"/>
    </source>
</evidence>
<feature type="region of interest" description="Disordered" evidence="1">
    <location>
        <begin position="454"/>
        <end position="476"/>
    </location>
</feature>
<evidence type="ECO:0000259" key="3">
    <source>
        <dbReference type="Pfam" id="PF01979"/>
    </source>
</evidence>
<feature type="domain" description="Amidohydrolase-related" evidence="3">
    <location>
        <begin position="856"/>
        <end position="932"/>
    </location>
</feature>
<dbReference type="PANTHER" id="PTHR43135:SF3">
    <property type="entry name" value="ALPHA-D-RIBOSE 1-METHYLPHOSPHONATE 5-TRIPHOSPHATE DIPHOSPHATASE"/>
    <property type="match status" value="1"/>
</dbReference>
<dbReference type="RefSeq" id="WP_104421352.1">
    <property type="nucleotide sequence ID" value="NZ_PTJC01000007.1"/>
</dbReference>
<proteinExistence type="predicted"/>
<feature type="chain" id="PRO_5015677537" evidence="2">
    <location>
        <begin position="23"/>
        <end position="995"/>
    </location>
</feature>
<feature type="compositionally biased region" description="Acidic residues" evidence="1">
    <location>
        <begin position="537"/>
        <end position="548"/>
    </location>
</feature>
<evidence type="ECO:0000313" key="4">
    <source>
        <dbReference type="EMBL" id="PPK84632.1"/>
    </source>
</evidence>
<keyword evidence="4" id="KW-0378">Hydrolase</keyword>
<evidence type="ECO:0000256" key="1">
    <source>
        <dbReference type="SAM" id="MobiDB-lite"/>
    </source>
</evidence>
<dbReference type="Gene3D" id="2.30.40.10">
    <property type="entry name" value="Urease, subunit C, domain 1"/>
    <property type="match status" value="1"/>
</dbReference>
<reference evidence="4 5" key="1">
    <citation type="submission" date="2018-02" db="EMBL/GenBank/DDBJ databases">
        <title>Genomic Encyclopedia of Archaeal and Bacterial Type Strains, Phase II (KMG-II): from individual species to whole genera.</title>
        <authorList>
            <person name="Goeker M."/>
        </authorList>
    </citation>
    <scope>NUCLEOTIDE SEQUENCE [LARGE SCALE GENOMIC DNA]</scope>
    <source>
        <strain evidence="4 5">DSM 29526</strain>
    </source>
</reference>
<feature type="region of interest" description="Disordered" evidence="1">
    <location>
        <begin position="968"/>
        <end position="995"/>
    </location>
</feature>
<evidence type="ECO:0000313" key="5">
    <source>
        <dbReference type="Proteomes" id="UP000237662"/>
    </source>
</evidence>
<feature type="region of interest" description="Disordered" evidence="1">
    <location>
        <begin position="104"/>
        <end position="123"/>
    </location>
</feature>
<dbReference type="InterPro" id="IPR011059">
    <property type="entry name" value="Metal-dep_hydrolase_composite"/>
</dbReference>
<protein>
    <submittedName>
        <fullName evidence="4">Imidazolonepropionase-like amidohydrolase</fullName>
    </submittedName>
</protein>
<dbReference type="Proteomes" id="UP000237662">
    <property type="component" value="Unassembled WGS sequence"/>
</dbReference>
<dbReference type="SUPFAM" id="SSF51338">
    <property type="entry name" value="Composite domain of metallo-dependent hydrolases"/>
    <property type="match status" value="2"/>
</dbReference>
<dbReference type="InterPro" id="IPR006680">
    <property type="entry name" value="Amidohydro-rel"/>
</dbReference>